<accession>A0A1B6E9T5</accession>
<feature type="signal peptide" evidence="2">
    <location>
        <begin position="1"/>
        <end position="20"/>
    </location>
</feature>
<evidence type="ECO:0000256" key="2">
    <source>
        <dbReference type="SAM" id="SignalP"/>
    </source>
</evidence>
<dbReference type="EMBL" id="GEDC01002615">
    <property type="protein sequence ID" value="JAS34683.1"/>
    <property type="molecule type" value="Transcribed_RNA"/>
</dbReference>
<dbReference type="AlphaFoldDB" id="A0A1B6E9T5"/>
<sequence>MTGNFQSLFIVLSILDSSFAAEFCDNGQCIDEGYILGKIVSFAIFVTLGTLIICCPCIVYKHCCVSRNPGIVFTPSTGVAVNVNTTYPPNQPVNPAYPAQGFQQPGVYPIYGIPPPEYTATAPPLQLPLSHLVVSTHAR</sequence>
<protein>
    <recommendedName>
        <fullName evidence="4">Protein shisa-5</fullName>
    </recommendedName>
</protein>
<gene>
    <name evidence="3" type="ORF">g.1964</name>
</gene>
<keyword evidence="1" id="KW-0472">Membrane</keyword>
<evidence type="ECO:0000313" key="3">
    <source>
        <dbReference type="EMBL" id="JAS34683.1"/>
    </source>
</evidence>
<proteinExistence type="predicted"/>
<evidence type="ECO:0008006" key="4">
    <source>
        <dbReference type="Google" id="ProtNLM"/>
    </source>
</evidence>
<organism evidence="3">
    <name type="scientific">Clastoptera arizonana</name>
    <name type="common">Arizona spittle bug</name>
    <dbReference type="NCBI Taxonomy" id="38151"/>
    <lineage>
        <taxon>Eukaryota</taxon>
        <taxon>Metazoa</taxon>
        <taxon>Ecdysozoa</taxon>
        <taxon>Arthropoda</taxon>
        <taxon>Hexapoda</taxon>
        <taxon>Insecta</taxon>
        <taxon>Pterygota</taxon>
        <taxon>Neoptera</taxon>
        <taxon>Paraneoptera</taxon>
        <taxon>Hemiptera</taxon>
        <taxon>Auchenorrhyncha</taxon>
        <taxon>Cercopoidea</taxon>
        <taxon>Clastopteridae</taxon>
        <taxon>Clastoptera</taxon>
    </lineage>
</organism>
<feature type="chain" id="PRO_5008581915" description="Protein shisa-5" evidence="2">
    <location>
        <begin position="21"/>
        <end position="139"/>
    </location>
</feature>
<keyword evidence="2" id="KW-0732">Signal</keyword>
<keyword evidence="1" id="KW-1133">Transmembrane helix</keyword>
<evidence type="ECO:0000256" key="1">
    <source>
        <dbReference type="SAM" id="Phobius"/>
    </source>
</evidence>
<name>A0A1B6E9T5_9HEMI</name>
<keyword evidence="1" id="KW-0812">Transmembrane</keyword>
<feature type="transmembrane region" description="Helical" evidence="1">
    <location>
        <begin position="39"/>
        <end position="60"/>
    </location>
</feature>
<reference evidence="3" key="1">
    <citation type="submission" date="2015-12" db="EMBL/GenBank/DDBJ databases">
        <title>De novo transcriptome assembly of four potential Pierce s Disease insect vectors from Arizona vineyards.</title>
        <authorList>
            <person name="Tassone E.E."/>
        </authorList>
    </citation>
    <scope>NUCLEOTIDE SEQUENCE</scope>
</reference>